<name>Q71S56_OPHAC</name>
<evidence type="ECO:0000256" key="2">
    <source>
        <dbReference type="ARBA" id="ARBA00008892"/>
    </source>
</evidence>
<evidence type="ECO:0000256" key="4">
    <source>
        <dbReference type="ARBA" id="ARBA00022547"/>
    </source>
</evidence>
<keyword evidence="10 12" id="KW-0472">Membrane</keyword>
<evidence type="ECO:0000256" key="6">
    <source>
        <dbReference type="ARBA" id="ARBA00022781"/>
    </source>
</evidence>
<comment type="subcellular location">
    <subcellularLocation>
        <location evidence="1 11">Mitochondrion membrane</location>
        <topology evidence="1 11">Single-pass membrane protein</topology>
    </subcellularLocation>
</comment>
<geneLocation type="mitochondrion" evidence="13"/>
<keyword evidence="8 11" id="KW-0406">Ion transport</keyword>
<evidence type="ECO:0000256" key="9">
    <source>
        <dbReference type="ARBA" id="ARBA00023128"/>
    </source>
</evidence>
<evidence type="ECO:0000256" key="5">
    <source>
        <dbReference type="ARBA" id="ARBA00022692"/>
    </source>
</evidence>
<dbReference type="GeneID" id="2716701"/>
<dbReference type="GO" id="GO:0015078">
    <property type="term" value="F:proton transmembrane transporter activity"/>
    <property type="evidence" value="ECO:0007669"/>
    <property type="project" value="InterPro"/>
</dbReference>
<keyword evidence="7 12" id="KW-1133">Transmembrane helix</keyword>
<dbReference type="RefSeq" id="NP_957758.1">
    <property type="nucleotide sequence ID" value="NC_005334.1"/>
</dbReference>
<feature type="transmembrane region" description="Helical" evidence="12">
    <location>
        <begin position="6"/>
        <end position="27"/>
    </location>
</feature>
<keyword evidence="3 11" id="KW-0813">Transport</keyword>
<dbReference type="CTD" id="4509"/>
<dbReference type="Pfam" id="PF00895">
    <property type="entry name" value="ATP-synt_8"/>
    <property type="match status" value="1"/>
</dbReference>
<protein>
    <recommendedName>
        <fullName evidence="11">ATP synthase complex subunit 8</fullName>
    </recommendedName>
</protein>
<organism evidence="13">
    <name type="scientific">Ophiopholis aculeata</name>
    <name type="common">Daisy brittle star</name>
    <name type="synonym">Crevice brittle star</name>
    <dbReference type="NCBI Taxonomy" id="35052"/>
    <lineage>
        <taxon>Eukaryota</taxon>
        <taxon>Metazoa</taxon>
        <taxon>Echinodermata</taxon>
        <taxon>Eleutherozoa</taxon>
        <taxon>Asterozoa</taxon>
        <taxon>Ophiuroidea</taxon>
        <taxon>Myophiuroidea</taxon>
        <taxon>Metophiurida</taxon>
        <taxon>Ophintegrida</taxon>
        <taxon>Amphilepidida</taxon>
        <taxon>Ophiurina</taxon>
        <taxon>Gnathophiurina</taxon>
        <taxon>Ophiactoidea</taxon>
        <taxon>Ophiactidae</taxon>
        <taxon>Ophiopholis</taxon>
    </lineage>
</organism>
<evidence type="ECO:0000256" key="8">
    <source>
        <dbReference type="ARBA" id="ARBA00023065"/>
    </source>
</evidence>
<dbReference type="GO" id="GO:0031966">
    <property type="term" value="C:mitochondrial membrane"/>
    <property type="evidence" value="ECO:0007669"/>
    <property type="project" value="UniProtKB-SubCell"/>
</dbReference>
<comment type="similarity">
    <text evidence="2 11">Belongs to the ATPase protein 8 family.</text>
</comment>
<evidence type="ECO:0000256" key="3">
    <source>
        <dbReference type="ARBA" id="ARBA00022448"/>
    </source>
</evidence>
<dbReference type="AlphaFoldDB" id="Q71S56"/>
<keyword evidence="6 11" id="KW-0375">Hydrogen ion transport</keyword>
<evidence type="ECO:0000256" key="10">
    <source>
        <dbReference type="ARBA" id="ARBA00023136"/>
    </source>
</evidence>
<reference evidence="13" key="2">
    <citation type="submission" date="2000-10" db="EMBL/GenBank/DDBJ databases">
        <title>Closing the Echinoderm Circle: the Complete mitochondria genome sequence of a sea cucumber and a brittle star.</title>
        <authorList>
            <person name="Smith M.J."/>
            <person name="Arndt A."/>
            <person name="Beckenbach K."/>
            <person name="Scouras A."/>
        </authorList>
    </citation>
    <scope>NUCLEOTIDE SEQUENCE</scope>
</reference>
<evidence type="ECO:0000313" key="13">
    <source>
        <dbReference type="EMBL" id="AAR01202.1"/>
    </source>
</evidence>
<sequence length="57" mass="6599">MPQLEFTLWITNCVTNWSIIFIMILMINSSILLPLNVINTNTAQTNNTNETSSNWPW</sequence>
<reference evidence="13" key="1">
    <citation type="journal article" date="1993" name="J. Mol. Evol.">
        <title>The phylogeny of echinoderm classes based on mitochondrial gene arrangements.</title>
        <authorList>
            <person name="Smith M.J."/>
            <person name="Arndt A."/>
            <person name="Gorski S."/>
            <person name="Fajber E."/>
        </authorList>
    </citation>
    <scope>NUCLEOTIDE SEQUENCE</scope>
</reference>
<dbReference type="GO" id="GO:0015986">
    <property type="term" value="P:proton motive force-driven ATP synthesis"/>
    <property type="evidence" value="ECO:0007669"/>
    <property type="project" value="InterPro"/>
</dbReference>
<dbReference type="GO" id="GO:0045259">
    <property type="term" value="C:proton-transporting ATP synthase complex"/>
    <property type="evidence" value="ECO:0007669"/>
    <property type="project" value="UniProtKB-KW"/>
</dbReference>
<evidence type="ECO:0000256" key="1">
    <source>
        <dbReference type="ARBA" id="ARBA00004304"/>
    </source>
</evidence>
<evidence type="ECO:0000256" key="7">
    <source>
        <dbReference type="ARBA" id="ARBA00022989"/>
    </source>
</evidence>
<dbReference type="InterPro" id="IPR001421">
    <property type="entry name" value="ATP8_metazoa"/>
</dbReference>
<keyword evidence="5 11" id="KW-0812">Transmembrane</keyword>
<gene>
    <name evidence="13" type="primary">ATP8</name>
</gene>
<proteinExistence type="inferred from homology"/>
<evidence type="ECO:0000256" key="12">
    <source>
        <dbReference type="SAM" id="Phobius"/>
    </source>
</evidence>
<evidence type="ECO:0000256" key="11">
    <source>
        <dbReference type="RuleBase" id="RU003661"/>
    </source>
</evidence>
<accession>Q71S56</accession>
<dbReference type="EMBL" id="AF314589">
    <property type="protein sequence ID" value="AAR01202.1"/>
    <property type="molecule type" value="Genomic_DNA"/>
</dbReference>
<keyword evidence="4 11" id="KW-0138">CF(0)</keyword>
<keyword evidence="9 11" id="KW-0496">Mitochondrion</keyword>